<protein>
    <submittedName>
        <fullName evidence="1">Uncharacterized protein</fullName>
    </submittedName>
</protein>
<evidence type="ECO:0000313" key="2">
    <source>
        <dbReference type="Proteomes" id="UP000334923"/>
    </source>
</evidence>
<dbReference type="RefSeq" id="WP_142659436.1">
    <property type="nucleotide sequence ID" value="NZ_CABFVA020000019.1"/>
</dbReference>
<dbReference type="SUPFAM" id="SSF48239">
    <property type="entry name" value="Terpenoid cyclases/Protein prenyltransferases"/>
    <property type="match status" value="1"/>
</dbReference>
<dbReference type="Proteomes" id="UP000334923">
    <property type="component" value="Unassembled WGS sequence"/>
</dbReference>
<accession>A0A5E6MBZ5</accession>
<evidence type="ECO:0000313" key="1">
    <source>
        <dbReference type="EMBL" id="VVM05300.1"/>
    </source>
</evidence>
<dbReference type="AlphaFoldDB" id="A0A5E6MBZ5"/>
<dbReference type="InterPro" id="IPR008930">
    <property type="entry name" value="Terpenoid_cyclase/PrenylTrfase"/>
</dbReference>
<gene>
    <name evidence="1" type="ORF">MAMT_00568</name>
</gene>
<reference evidence="1 2" key="1">
    <citation type="submission" date="2019-09" db="EMBL/GenBank/DDBJ databases">
        <authorList>
            <person name="Cremers G."/>
        </authorList>
    </citation>
    <scope>NUCLEOTIDE SEQUENCE [LARGE SCALE GENOMIC DNA]</scope>
    <source>
        <strain evidence="1">4A</strain>
    </source>
</reference>
<dbReference type="EMBL" id="CABFVA020000019">
    <property type="protein sequence ID" value="VVM05300.1"/>
    <property type="molecule type" value="Genomic_DNA"/>
</dbReference>
<proteinExistence type="predicted"/>
<keyword evidence="2" id="KW-1185">Reference proteome</keyword>
<dbReference type="OrthoDB" id="3078821at2"/>
<name>A0A5E6MBZ5_9BACT</name>
<organism evidence="1 2">
    <name type="scientific">Methylacidimicrobium tartarophylax</name>
    <dbReference type="NCBI Taxonomy" id="1041768"/>
    <lineage>
        <taxon>Bacteria</taxon>
        <taxon>Pseudomonadati</taxon>
        <taxon>Verrucomicrobiota</taxon>
        <taxon>Methylacidimicrobium</taxon>
    </lineage>
</organism>
<sequence length="281" mass="31534">MARTHWKERCRDYVIGRQCRDGGFCFYRSDYIEESNLYDTGFALATFRVLGERSPRRGELESWLTAQSGPLCRNASLAALWSYERGVRLLGLKSAREIRETVERRITTVPLPSREELESWDASALLRDLFQVAKLSVWSCSPPPAPWRQQLSALLEALRGESGAFPKDHENLVDSARVFFLARIFQIPIEEAPILCFARHQLACSDVSGSWSTESASLEAVRCGLELLAAFSQRPEAQRRRILASQIEACQVAAGGFGRRIGAIPTLADSYHGAKALHFLE</sequence>